<keyword evidence="3" id="KW-1185">Reference proteome</keyword>
<name>A0A1I1TBX0_9RHOB</name>
<sequence length="250" mass="26635">MSSSAETNLTYDAFLGGKLHLWQPRQGYRAGVDPVLLAASVPAQPGQRVLELGCGVGAAILCLDARVGGLHLTGVEVQPELAALAARNGGDALEVVTADLSDLPVDLRQQQFDHVLANPPYFDRAASIRSADPAREAAHGEATPLAKWVRVAGKRLAPKGQAHFIHRVERLPDILTAMPADLGSVEVLPIAPRIGRMTELVIVRARKNGRAAFRLHPALIMHEGATHERDGISYVAAVRAVLRDGAALGF</sequence>
<dbReference type="EMBL" id="FOMW01000001">
    <property type="protein sequence ID" value="SFD53813.1"/>
    <property type="molecule type" value="Genomic_DNA"/>
</dbReference>
<dbReference type="GO" id="GO:0003676">
    <property type="term" value="F:nucleic acid binding"/>
    <property type="evidence" value="ECO:0007669"/>
    <property type="project" value="InterPro"/>
</dbReference>
<dbReference type="Gene3D" id="3.40.50.150">
    <property type="entry name" value="Vaccinia Virus protein VP39"/>
    <property type="match status" value="1"/>
</dbReference>
<feature type="domain" description="Methyltransferase" evidence="1">
    <location>
        <begin position="49"/>
        <end position="118"/>
    </location>
</feature>
<dbReference type="AlphaFoldDB" id="A0A1I1TBX0"/>
<protein>
    <submittedName>
        <fullName evidence="2">tRNA1(Val) A37 N6-methylase TrmN6</fullName>
    </submittedName>
</protein>
<dbReference type="CDD" id="cd02440">
    <property type="entry name" value="AdoMet_MTases"/>
    <property type="match status" value="1"/>
</dbReference>
<dbReference type="InterPro" id="IPR050210">
    <property type="entry name" value="tRNA_Adenine-N(6)_MTase"/>
</dbReference>
<proteinExistence type="predicted"/>
<dbReference type="Proteomes" id="UP000198977">
    <property type="component" value="Unassembled WGS sequence"/>
</dbReference>
<evidence type="ECO:0000313" key="2">
    <source>
        <dbReference type="EMBL" id="SFD53813.1"/>
    </source>
</evidence>
<dbReference type="RefSeq" id="WP_093922022.1">
    <property type="nucleotide sequence ID" value="NZ_FOMW01000001.1"/>
</dbReference>
<keyword evidence="2" id="KW-0489">Methyltransferase</keyword>
<accession>A0A1I1TBX0</accession>
<reference evidence="2 3" key="1">
    <citation type="submission" date="2016-10" db="EMBL/GenBank/DDBJ databases">
        <authorList>
            <person name="de Groot N.N."/>
        </authorList>
    </citation>
    <scope>NUCLEOTIDE SEQUENCE [LARGE SCALE GENOMIC DNA]</scope>
    <source>
        <strain evidence="2 3">DSM 11443</strain>
    </source>
</reference>
<dbReference type="InterPro" id="IPR041698">
    <property type="entry name" value="Methyltransf_25"/>
</dbReference>
<dbReference type="PANTHER" id="PTHR47739:SF1">
    <property type="entry name" value="TRNA1(VAL) (ADENINE(37)-N6)-METHYLTRANSFERASE"/>
    <property type="match status" value="1"/>
</dbReference>
<gene>
    <name evidence="2" type="ORF">SAMN04488523_101280</name>
</gene>
<evidence type="ECO:0000259" key="1">
    <source>
        <dbReference type="Pfam" id="PF13649"/>
    </source>
</evidence>
<dbReference type="PROSITE" id="PS00092">
    <property type="entry name" value="N6_MTASE"/>
    <property type="match status" value="1"/>
</dbReference>
<dbReference type="Pfam" id="PF13649">
    <property type="entry name" value="Methyltransf_25"/>
    <property type="match status" value="1"/>
</dbReference>
<dbReference type="SUPFAM" id="SSF53335">
    <property type="entry name" value="S-adenosyl-L-methionine-dependent methyltransferases"/>
    <property type="match status" value="1"/>
</dbReference>
<keyword evidence="2" id="KW-0808">Transferase</keyword>
<dbReference type="GO" id="GO:0032259">
    <property type="term" value="P:methylation"/>
    <property type="evidence" value="ECO:0007669"/>
    <property type="project" value="UniProtKB-KW"/>
</dbReference>
<dbReference type="InterPro" id="IPR002052">
    <property type="entry name" value="DNA_methylase_N6_adenine_CS"/>
</dbReference>
<dbReference type="PANTHER" id="PTHR47739">
    <property type="entry name" value="TRNA1(VAL) (ADENINE(37)-N6)-METHYLTRANSFERASE"/>
    <property type="match status" value="1"/>
</dbReference>
<dbReference type="OrthoDB" id="5489421at2"/>
<dbReference type="InterPro" id="IPR029063">
    <property type="entry name" value="SAM-dependent_MTases_sf"/>
</dbReference>
<evidence type="ECO:0000313" key="3">
    <source>
        <dbReference type="Proteomes" id="UP000198977"/>
    </source>
</evidence>
<dbReference type="STRING" id="74348.SAMN04488523_101280"/>
<organism evidence="2 3">
    <name type="scientific">Sulfitobacter brevis</name>
    <dbReference type="NCBI Taxonomy" id="74348"/>
    <lineage>
        <taxon>Bacteria</taxon>
        <taxon>Pseudomonadati</taxon>
        <taxon>Pseudomonadota</taxon>
        <taxon>Alphaproteobacteria</taxon>
        <taxon>Rhodobacterales</taxon>
        <taxon>Roseobacteraceae</taxon>
        <taxon>Sulfitobacter</taxon>
    </lineage>
</organism>
<dbReference type="GO" id="GO:0008168">
    <property type="term" value="F:methyltransferase activity"/>
    <property type="evidence" value="ECO:0007669"/>
    <property type="project" value="UniProtKB-KW"/>
</dbReference>